<evidence type="ECO:0000259" key="4">
    <source>
        <dbReference type="PROSITE" id="PS50213"/>
    </source>
</evidence>
<keyword evidence="6" id="KW-1185">Reference proteome</keyword>
<dbReference type="RefSeq" id="WP_336557699.1">
    <property type="nucleotide sequence ID" value="NZ_JAYLLN010000025.1"/>
</dbReference>
<dbReference type="SMART" id="SM00554">
    <property type="entry name" value="FAS1"/>
    <property type="match status" value="1"/>
</dbReference>
<dbReference type="PROSITE" id="PS50213">
    <property type="entry name" value="FAS1"/>
    <property type="match status" value="1"/>
</dbReference>
<comment type="subcellular location">
    <subcellularLocation>
        <location evidence="1">Secreted</location>
    </subcellularLocation>
</comment>
<dbReference type="InterPro" id="IPR000782">
    <property type="entry name" value="FAS1_domain"/>
</dbReference>
<dbReference type="NCBIfam" id="NF033679">
    <property type="entry name" value="DNRLRE_dom"/>
    <property type="match status" value="1"/>
</dbReference>
<evidence type="ECO:0000313" key="5">
    <source>
        <dbReference type="EMBL" id="MEI5985390.1"/>
    </source>
</evidence>
<feature type="domain" description="FAS1" evidence="4">
    <location>
        <begin position="47"/>
        <end position="190"/>
    </location>
</feature>
<sequence length="331" mass="36815">MKINFMKKLKNTISMVLLGVGLIGMQYSCEIQENFEYVQGPDNSKLSVDALTFISENESLSLLKEAIIKAGMESYYNGSKEYTFIAPNNQAFTAYLKDNGYASINDIPLPILKNMLKYHIVNGTVNFNDPALSASNKPIAYNTENGQTMFLSHSSTYVGIINEGTNSQWQIRTSNLVPTNGVMHVTNFITYYSAPTGDANAVNPNLLLDTIFPKHDSYINGGIDSDKNLGTTNLLKIKNVSGNGDYDRKAVMIFDFNDFKKEGVVTDLRMQLSVSFTHAKGVDLNLFETPNASWTEASIKFNNMVFPKSPRIASIKTSKVSFFNFDITDLL</sequence>
<dbReference type="InterPro" id="IPR050904">
    <property type="entry name" value="Adhesion/Biosynth-related"/>
</dbReference>
<organism evidence="5 6">
    <name type="scientific">Sphingobacterium tenebrionis</name>
    <dbReference type="NCBI Taxonomy" id="3111775"/>
    <lineage>
        <taxon>Bacteria</taxon>
        <taxon>Pseudomonadati</taxon>
        <taxon>Bacteroidota</taxon>
        <taxon>Sphingobacteriia</taxon>
        <taxon>Sphingobacteriales</taxon>
        <taxon>Sphingobacteriaceae</taxon>
        <taxon>Sphingobacterium</taxon>
    </lineage>
</organism>
<dbReference type="Pfam" id="PF02469">
    <property type="entry name" value="Fasciclin"/>
    <property type="match status" value="1"/>
</dbReference>
<gene>
    <name evidence="5" type="ORF">VJ786_10800</name>
</gene>
<reference evidence="5 6" key="1">
    <citation type="submission" date="2024-01" db="EMBL/GenBank/DDBJ databases">
        <title>Sphingobacterium tenebrionis sp. nov., a novel endophyte isolated from tenebrio molitor intestines.</title>
        <authorList>
            <person name="Zhang C."/>
        </authorList>
    </citation>
    <scope>NUCLEOTIDE SEQUENCE [LARGE SCALE GENOMIC DNA]</scope>
    <source>
        <strain evidence="5 6">PU5-4</strain>
    </source>
</reference>
<evidence type="ECO:0000256" key="2">
    <source>
        <dbReference type="ARBA" id="ARBA00022525"/>
    </source>
</evidence>
<dbReference type="Proteomes" id="UP001363035">
    <property type="component" value="Unassembled WGS sequence"/>
</dbReference>
<dbReference type="SUPFAM" id="SSF82153">
    <property type="entry name" value="FAS1 domain"/>
    <property type="match status" value="1"/>
</dbReference>
<proteinExistence type="predicted"/>
<evidence type="ECO:0000313" key="6">
    <source>
        <dbReference type="Proteomes" id="UP001363035"/>
    </source>
</evidence>
<keyword evidence="3" id="KW-0732">Signal</keyword>
<keyword evidence="2" id="KW-0964">Secreted</keyword>
<comment type="caution">
    <text evidence="5">The sequence shown here is derived from an EMBL/GenBank/DDBJ whole genome shotgun (WGS) entry which is preliminary data.</text>
</comment>
<evidence type="ECO:0000256" key="1">
    <source>
        <dbReference type="ARBA" id="ARBA00004613"/>
    </source>
</evidence>
<dbReference type="PANTHER" id="PTHR10900">
    <property type="entry name" value="PERIOSTIN-RELATED"/>
    <property type="match status" value="1"/>
</dbReference>
<evidence type="ECO:0000256" key="3">
    <source>
        <dbReference type="ARBA" id="ARBA00022729"/>
    </source>
</evidence>
<protein>
    <submittedName>
        <fullName evidence="5">Fasciclin domain-containing protein</fullName>
    </submittedName>
</protein>
<dbReference type="Gene3D" id="2.30.180.10">
    <property type="entry name" value="FAS1 domain"/>
    <property type="match status" value="1"/>
</dbReference>
<dbReference type="InterPro" id="IPR036378">
    <property type="entry name" value="FAS1_dom_sf"/>
</dbReference>
<name>A0ABU8I6N5_9SPHI</name>
<dbReference type="Pfam" id="PF24517">
    <property type="entry name" value="CBM96"/>
    <property type="match status" value="1"/>
</dbReference>
<accession>A0ABU8I6N5</accession>
<dbReference type="EMBL" id="JAYLLN010000025">
    <property type="protein sequence ID" value="MEI5985390.1"/>
    <property type="molecule type" value="Genomic_DNA"/>
</dbReference>
<dbReference type="InterPro" id="IPR055372">
    <property type="entry name" value="CBM96"/>
</dbReference>
<dbReference type="PANTHER" id="PTHR10900:SF124">
    <property type="entry name" value="FI05614P"/>
    <property type="match status" value="1"/>
</dbReference>